<dbReference type="GO" id="GO:0003697">
    <property type="term" value="F:single-stranded DNA binding"/>
    <property type="evidence" value="ECO:0007669"/>
    <property type="project" value="InterPro"/>
</dbReference>
<evidence type="ECO:0000313" key="10">
    <source>
        <dbReference type="Proteomes" id="UP000448943"/>
    </source>
</evidence>
<dbReference type="Pfam" id="PF02586">
    <property type="entry name" value="SRAP"/>
    <property type="match status" value="1"/>
</dbReference>
<evidence type="ECO:0000256" key="7">
    <source>
        <dbReference type="ARBA" id="ARBA00023239"/>
    </source>
</evidence>
<dbReference type="SUPFAM" id="SSF143081">
    <property type="entry name" value="BB1717-like"/>
    <property type="match status" value="1"/>
</dbReference>
<dbReference type="PANTHER" id="PTHR13604">
    <property type="entry name" value="DC12-RELATED"/>
    <property type="match status" value="1"/>
</dbReference>
<dbReference type="AlphaFoldDB" id="A0A6N9Q531"/>
<dbReference type="OrthoDB" id="9782620at2"/>
<evidence type="ECO:0000256" key="3">
    <source>
        <dbReference type="ARBA" id="ARBA00022763"/>
    </source>
</evidence>
<keyword evidence="2 8" id="KW-0645">Protease</keyword>
<evidence type="ECO:0000256" key="5">
    <source>
        <dbReference type="ARBA" id="ARBA00023124"/>
    </source>
</evidence>
<keyword evidence="4 8" id="KW-0378">Hydrolase</keyword>
<organism evidence="9 10">
    <name type="scientific">Chengkuizengella marina</name>
    <dbReference type="NCBI Taxonomy" id="2507566"/>
    <lineage>
        <taxon>Bacteria</taxon>
        <taxon>Bacillati</taxon>
        <taxon>Bacillota</taxon>
        <taxon>Bacilli</taxon>
        <taxon>Bacillales</taxon>
        <taxon>Paenibacillaceae</taxon>
        <taxon>Chengkuizengella</taxon>
    </lineage>
</organism>
<dbReference type="PANTHER" id="PTHR13604:SF0">
    <property type="entry name" value="ABASIC SITE PROCESSING PROTEIN HMCES"/>
    <property type="match status" value="1"/>
</dbReference>
<evidence type="ECO:0000256" key="8">
    <source>
        <dbReference type="RuleBase" id="RU364100"/>
    </source>
</evidence>
<name>A0A6N9Q531_9BACL</name>
<keyword evidence="5" id="KW-0190">Covalent protein-DNA linkage</keyword>
<dbReference type="GO" id="GO:0106300">
    <property type="term" value="P:protein-DNA covalent cross-linking repair"/>
    <property type="evidence" value="ECO:0007669"/>
    <property type="project" value="InterPro"/>
</dbReference>
<evidence type="ECO:0000256" key="6">
    <source>
        <dbReference type="ARBA" id="ARBA00023125"/>
    </source>
</evidence>
<keyword evidence="6" id="KW-0238">DNA-binding</keyword>
<keyword evidence="10" id="KW-1185">Reference proteome</keyword>
<gene>
    <name evidence="9" type="ORF">ERL59_13255</name>
</gene>
<keyword evidence="7" id="KW-0456">Lyase</keyword>
<dbReference type="GO" id="GO:0006508">
    <property type="term" value="P:proteolysis"/>
    <property type="evidence" value="ECO:0007669"/>
    <property type="project" value="UniProtKB-KW"/>
</dbReference>
<dbReference type="InterPro" id="IPR003738">
    <property type="entry name" value="SRAP"/>
</dbReference>
<dbReference type="InterPro" id="IPR036590">
    <property type="entry name" value="SRAP-like"/>
</dbReference>
<accession>A0A6N9Q531</accession>
<dbReference type="Gene3D" id="3.90.1680.10">
    <property type="entry name" value="SOS response associated peptidase-like"/>
    <property type="match status" value="1"/>
</dbReference>
<comment type="caution">
    <text evidence="9">The sequence shown here is derived from an EMBL/GenBank/DDBJ whole genome shotgun (WGS) entry which is preliminary data.</text>
</comment>
<comment type="similarity">
    <text evidence="1 8">Belongs to the SOS response-associated peptidase family.</text>
</comment>
<dbReference type="GO" id="GO:0008233">
    <property type="term" value="F:peptidase activity"/>
    <property type="evidence" value="ECO:0007669"/>
    <property type="project" value="UniProtKB-KW"/>
</dbReference>
<dbReference type="GO" id="GO:0016829">
    <property type="term" value="F:lyase activity"/>
    <property type="evidence" value="ECO:0007669"/>
    <property type="project" value="UniProtKB-KW"/>
</dbReference>
<protein>
    <recommendedName>
        <fullName evidence="8">Abasic site processing protein</fullName>
        <ecNumber evidence="8">3.4.-.-</ecNumber>
    </recommendedName>
</protein>
<reference evidence="9 10" key="1">
    <citation type="submission" date="2019-01" db="EMBL/GenBank/DDBJ databases">
        <title>Chengkuizengella sp. nov., isolated from deep-sea sediment of East Pacific Ocean.</title>
        <authorList>
            <person name="Yang J."/>
            <person name="Lai Q."/>
            <person name="Shao Z."/>
        </authorList>
    </citation>
    <scope>NUCLEOTIDE SEQUENCE [LARGE SCALE GENOMIC DNA]</scope>
    <source>
        <strain evidence="9 10">YPA3-1-1</strain>
    </source>
</reference>
<sequence length="227" mass="26410">MCGRFTITVTIDELLSRYLLESVPFRYIPRYNAAPGQMITSIIAHKGKNRIGQLKWGLVPSWAKDDKMGYKSINARAETLQEKPSFKKIIHNKRCVIPVDGFYEWKKTNGIKQPMRIQLKNNKLFSLAGLYDTWINADGEKLHSCTIITTEPNQLMSNIHDRMPVILNQEEEHQWLDHENYHFNTVMNLFKPYPSDKMKVYPVSNMVGNVNNDSPECIEEYTEPLLF</sequence>
<evidence type="ECO:0000313" key="9">
    <source>
        <dbReference type="EMBL" id="NBI29927.1"/>
    </source>
</evidence>
<dbReference type="EC" id="3.4.-.-" evidence="8"/>
<keyword evidence="3" id="KW-0227">DNA damage</keyword>
<dbReference type="EMBL" id="SIJB01000028">
    <property type="protein sequence ID" value="NBI29927.1"/>
    <property type="molecule type" value="Genomic_DNA"/>
</dbReference>
<dbReference type="RefSeq" id="WP_160646730.1">
    <property type="nucleotide sequence ID" value="NZ_SIJB01000028.1"/>
</dbReference>
<evidence type="ECO:0000256" key="4">
    <source>
        <dbReference type="ARBA" id="ARBA00022801"/>
    </source>
</evidence>
<proteinExistence type="inferred from homology"/>
<evidence type="ECO:0000256" key="2">
    <source>
        <dbReference type="ARBA" id="ARBA00022670"/>
    </source>
</evidence>
<dbReference type="Proteomes" id="UP000448943">
    <property type="component" value="Unassembled WGS sequence"/>
</dbReference>
<evidence type="ECO:0000256" key="1">
    <source>
        <dbReference type="ARBA" id="ARBA00008136"/>
    </source>
</evidence>